<evidence type="ECO:0000313" key="2">
    <source>
        <dbReference type="Proteomes" id="UP000265180"/>
    </source>
</evidence>
<proteinExistence type="predicted"/>
<evidence type="ECO:0000313" key="1">
    <source>
        <dbReference type="Ensembl" id="ENSORLP00020014230.1"/>
    </source>
</evidence>
<organism evidence="1 2">
    <name type="scientific">Oryzias latipes</name>
    <name type="common">Japanese rice fish</name>
    <name type="synonym">Japanese killifish</name>
    <dbReference type="NCBI Taxonomy" id="8090"/>
    <lineage>
        <taxon>Eukaryota</taxon>
        <taxon>Metazoa</taxon>
        <taxon>Chordata</taxon>
        <taxon>Craniata</taxon>
        <taxon>Vertebrata</taxon>
        <taxon>Euteleostomi</taxon>
        <taxon>Actinopterygii</taxon>
        <taxon>Neopterygii</taxon>
        <taxon>Teleostei</taxon>
        <taxon>Neoteleostei</taxon>
        <taxon>Acanthomorphata</taxon>
        <taxon>Ovalentaria</taxon>
        <taxon>Atherinomorphae</taxon>
        <taxon>Beloniformes</taxon>
        <taxon>Adrianichthyidae</taxon>
        <taxon>Oryziinae</taxon>
        <taxon>Oryzias</taxon>
    </lineage>
</organism>
<reference evidence="1" key="4">
    <citation type="submission" date="2025-09" db="UniProtKB">
        <authorList>
            <consortium name="Ensembl"/>
        </authorList>
    </citation>
    <scope>IDENTIFICATION</scope>
    <source>
        <strain evidence="1">HNI</strain>
    </source>
</reference>
<protein>
    <submittedName>
        <fullName evidence="1">Uncharacterized protein</fullName>
    </submittedName>
</protein>
<reference evidence="1 2" key="2">
    <citation type="submission" date="2017-04" db="EMBL/GenBank/DDBJ databases">
        <title>CpG methylation of centromeres and impact of large insertions on vertebrate speciation.</title>
        <authorList>
            <person name="Ichikawa K."/>
            <person name="Yoshimura J."/>
            <person name="Morishita S."/>
        </authorList>
    </citation>
    <scope>NUCLEOTIDE SEQUENCE</scope>
    <source>
        <strain evidence="1 2">HNI</strain>
    </source>
</reference>
<name>A0A3P9L0H7_ORYLA</name>
<dbReference type="Ensembl" id="ENSORLT00020021925.1">
    <property type="protein sequence ID" value="ENSORLP00020014230.1"/>
    <property type="gene ID" value="ENSORLG00020015213.1"/>
</dbReference>
<dbReference type="AlphaFoldDB" id="A0A3P9L0H7"/>
<reference evidence="1" key="3">
    <citation type="submission" date="2025-08" db="UniProtKB">
        <authorList>
            <consortium name="Ensembl"/>
        </authorList>
    </citation>
    <scope>IDENTIFICATION</scope>
    <source>
        <strain evidence="1">HNI</strain>
    </source>
</reference>
<sequence>MLYTLTVTSIFTVPDFCGVPPSTAISFRCKCACCSLSNGFCSSISTDLLPSWLVTCFNSK</sequence>
<reference key="1">
    <citation type="journal article" date="2007" name="Nature">
        <title>The medaka draft genome and insights into vertebrate genome evolution.</title>
        <authorList>
            <person name="Kasahara M."/>
            <person name="Naruse K."/>
            <person name="Sasaki S."/>
            <person name="Nakatani Y."/>
            <person name="Qu W."/>
            <person name="Ahsan B."/>
            <person name="Yamada T."/>
            <person name="Nagayasu Y."/>
            <person name="Doi K."/>
            <person name="Kasai Y."/>
            <person name="Jindo T."/>
            <person name="Kobayashi D."/>
            <person name="Shimada A."/>
            <person name="Toyoda A."/>
            <person name="Kuroki Y."/>
            <person name="Fujiyama A."/>
            <person name="Sasaki T."/>
            <person name="Shimizu A."/>
            <person name="Asakawa S."/>
            <person name="Shimizu N."/>
            <person name="Hashimoto S."/>
            <person name="Yang J."/>
            <person name="Lee Y."/>
            <person name="Matsushima K."/>
            <person name="Sugano S."/>
            <person name="Sakaizumi M."/>
            <person name="Narita T."/>
            <person name="Ohishi K."/>
            <person name="Haga S."/>
            <person name="Ohta F."/>
            <person name="Nomoto H."/>
            <person name="Nogata K."/>
            <person name="Morishita T."/>
            <person name="Endo T."/>
            <person name="Shin-I T."/>
            <person name="Takeda H."/>
            <person name="Morishita S."/>
            <person name="Kohara Y."/>
        </authorList>
    </citation>
    <scope>NUCLEOTIDE SEQUENCE [LARGE SCALE GENOMIC DNA]</scope>
    <source>
        <strain>Hd-rR</strain>
    </source>
</reference>
<dbReference type="Proteomes" id="UP000265180">
    <property type="component" value="Chromosome 10"/>
</dbReference>
<accession>A0A3P9L0H7</accession>